<protein>
    <submittedName>
        <fullName evidence="1">Uncharacterized protein</fullName>
    </submittedName>
</protein>
<evidence type="ECO:0000313" key="3">
    <source>
        <dbReference type="Proteomes" id="UP000247790"/>
    </source>
</evidence>
<dbReference type="AlphaFoldDB" id="A0A2V4VVT6"/>
<reference evidence="1 3" key="1">
    <citation type="submission" date="2018-06" db="EMBL/GenBank/DDBJ databases">
        <title>Genomic Encyclopedia of Type Strains, Phase III (KMG-III): the genomes of soil and plant-associated and newly described type strains.</title>
        <authorList>
            <person name="Whitman W."/>
        </authorList>
    </citation>
    <scope>NUCLEOTIDE SEQUENCE [LARGE SCALE GENOMIC DNA]</scope>
    <source>
        <strain evidence="1 3">CECT 7022</strain>
    </source>
</reference>
<organism evidence="1 3">
    <name type="scientific">Paenibacillus barcinonensis</name>
    <dbReference type="NCBI Taxonomy" id="198119"/>
    <lineage>
        <taxon>Bacteria</taxon>
        <taxon>Bacillati</taxon>
        <taxon>Bacillota</taxon>
        <taxon>Bacilli</taxon>
        <taxon>Bacillales</taxon>
        <taxon>Paenibacillaceae</taxon>
        <taxon>Paenibacillus</taxon>
    </lineage>
</organism>
<evidence type="ECO:0000313" key="1">
    <source>
        <dbReference type="EMBL" id="PYE51577.1"/>
    </source>
</evidence>
<dbReference type="RefSeq" id="WP_110894709.1">
    <property type="nucleotide sequence ID" value="NZ_CP054614.1"/>
</dbReference>
<gene>
    <name evidence="1" type="ORF">DFQ00_102372</name>
    <name evidence="2" type="ORF">HUB98_06070</name>
</gene>
<evidence type="ECO:0000313" key="4">
    <source>
        <dbReference type="Proteomes" id="UP000509327"/>
    </source>
</evidence>
<accession>A0A2V4VVT6</accession>
<sequence length="71" mass="8708">MPRKDEVETDKVISVVKDFNDSSLYVGFYSIIYVEKNFLNENIEYFYDASDNKLYVRDYKQYIDRRDMEIR</sequence>
<dbReference type="Proteomes" id="UP000247790">
    <property type="component" value="Unassembled WGS sequence"/>
</dbReference>
<reference evidence="2 4" key="2">
    <citation type="submission" date="2020-06" db="EMBL/GenBank/DDBJ databases">
        <title>Complete genome of Paenibacillus barcinonensis KACC11450.</title>
        <authorList>
            <person name="Kim M."/>
            <person name="Park Y.-J."/>
            <person name="Shin J.-H."/>
        </authorList>
    </citation>
    <scope>NUCLEOTIDE SEQUENCE [LARGE SCALE GENOMIC DNA]</scope>
    <source>
        <strain evidence="2 4">KACC11450</strain>
    </source>
</reference>
<name>A0A2V4VVT6_PAEBA</name>
<keyword evidence="4" id="KW-1185">Reference proteome</keyword>
<dbReference type="EMBL" id="CP054614">
    <property type="protein sequence ID" value="QKS55946.1"/>
    <property type="molecule type" value="Genomic_DNA"/>
</dbReference>
<evidence type="ECO:0000313" key="2">
    <source>
        <dbReference type="EMBL" id="QKS55946.1"/>
    </source>
</evidence>
<proteinExistence type="predicted"/>
<dbReference type="Proteomes" id="UP000509327">
    <property type="component" value="Chromosome"/>
</dbReference>
<dbReference type="EMBL" id="QJSW01000002">
    <property type="protein sequence ID" value="PYE51577.1"/>
    <property type="molecule type" value="Genomic_DNA"/>
</dbReference>